<dbReference type="GeneID" id="63697613"/>
<dbReference type="InterPro" id="IPR021838">
    <property type="entry name" value="DUF3431"/>
</dbReference>
<feature type="signal peptide" evidence="1">
    <location>
        <begin position="1"/>
        <end position="22"/>
    </location>
</feature>
<dbReference type="EMBL" id="KK088433">
    <property type="protein sequence ID" value="EYE93060.1"/>
    <property type="molecule type" value="Genomic_DNA"/>
</dbReference>
<dbReference type="STRING" id="1388766.A0A017SA75"/>
<dbReference type="RefSeq" id="XP_040636748.1">
    <property type="nucleotide sequence ID" value="XM_040782489.1"/>
</dbReference>
<dbReference type="Proteomes" id="UP000019804">
    <property type="component" value="Unassembled WGS sequence"/>
</dbReference>
<keyword evidence="3" id="KW-1185">Reference proteome</keyword>
<gene>
    <name evidence="2" type="ORF">EURHEDRAFT_414627</name>
</gene>
<evidence type="ECO:0000256" key="1">
    <source>
        <dbReference type="SAM" id="SignalP"/>
    </source>
</evidence>
<evidence type="ECO:0000313" key="3">
    <source>
        <dbReference type="Proteomes" id="UP000019804"/>
    </source>
</evidence>
<evidence type="ECO:0000313" key="2">
    <source>
        <dbReference type="EMBL" id="EYE93060.1"/>
    </source>
</evidence>
<dbReference type="OrthoDB" id="426718at2759"/>
<feature type="chain" id="PRO_5001495781" evidence="1">
    <location>
        <begin position="23"/>
        <end position="310"/>
    </location>
</feature>
<protein>
    <submittedName>
        <fullName evidence="2">Uncharacterized protein</fullName>
    </submittedName>
</protein>
<proteinExistence type="predicted"/>
<organism evidence="2 3">
    <name type="scientific">Aspergillus ruber (strain CBS 135680)</name>
    <dbReference type="NCBI Taxonomy" id="1388766"/>
    <lineage>
        <taxon>Eukaryota</taxon>
        <taxon>Fungi</taxon>
        <taxon>Dikarya</taxon>
        <taxon>Ascomycota</taxon>
        <taxon>Pezizomycotina</taxon>
        <taxon>Eurotiomycetes</taxon>
        <taxon>Eurotiomycetidae</taxon>
        <taxon>Eurotiales</taxon>
        <taxon>Aspergillaceae</taxon>
        <taxon>Aspergillus</taxon>
        <taxon>Aspergillus subgen. Aspergillus</taxon>
    </lineage>
</organism>
<dbReference type="PANTHER" id="PTHR37490:SF2">
    <property type="match status" value="1"/>
</dbReference>
<dbReference type="Pfam" id="PF11913">
    <property type="entry name" value="DUF3431"/>
    <property type="match status" value="1"/>
</dbReference>
<dbReference type="AlphaFoldDB" id="A0A017SA75"/>
<name>A0A017SA75_ASPRC</name>
<keyword evidence="1" id="KW-0732">Signal</keyword>
<dbReference type="PANTHER" id="PTHR37490">
    <property type="entry name" value="EXPRESSED PROTEIN"/>
    <property type="match status" value="1"/>
</dbReference>
<sequence length="310" mass="35904">MRCGLRFLCCGLLVIFVPLYLLERHLQDLYNQYHAGDYVVDWWKYNQPSYKDVAAQTTPGDKVIVMAKLETEQTNWVEEELPDWQRAIYIVNPSNTISADEEMLTTPVNKGHESMAYLTYVIDYYDKLPSTIAFLHSHRSGFLMAWHVDAPLHDNVAAMRALQTPFVQQNGYVNLRCNWNPGCKENHRHNKHITEEVWTELFAGTSTPPLNASESANIATDLRFDQDQKYMPMPQLVGTACCAQFAVSRNQVHKRPKEDYVKIRQWVIDTDRSDAVSGRIMEFLWHVIFGMESVYCPDQELCYCQVYGKC</sequence>
<accession>A0A017SA75</accession>
<dbReference type="HOGENOM" id="CLU_031559_3_0_1"/>
<reference evidence="3" key="1">
    <citation type="journal article" date="2014" name="Nat. Commun.">
        <title>Genomic adaptations of the halophilic Dead Sea filamentous fungus Eurotium rubrum.</title>
        <authorList>
            <person name="Kis-Papo T."/>
            <person name="Weig A.R."/>
            <person name="Riley R."/>
            <person name="Persoh D."/>
            <person name="Salamov A."/>
            <person name="Sun H."/>
            <person name="Lipzen A."/>
            <person name="Wasser S.P."/>
            <person name="Rambold G."/>
            <person name="Grigoriev I.V."/>
            <person name="Nevo E."/>
        </authorList>
    </citation>
    <scope>NUCLEOTIDE SEQUENCE [LARGE SCALE GENOMIC DNA]</scope>
    <source>
        <strain evidence="3">CBS 135680</strain>
    </source>
</reference>